<feature type="transmembrane region" description="Helical" evidence="2">
    <location>
        <begin position="188"/>
        <end position="208"/>
    </location>
</feature>
<feature type="domain" description="Rhodopsin" evidence="3">
    <location>
        <begin position="29"/>
        <end position="250"/>
    </location>
</feature>
<feature type="transmembrane region" description="Helical" evidence="2">
    <location>
        <begin position="25"/>
        <end position="46"/>
    </location>
</feature>
<evidence type="ECO:0000256" key="2">
    <source>
        <dbReference type="SAM" id="Phobius"/>
    </source>
</evidence>
<feature type="transmembrane region" description="Helical" evidence="2">
    <location>
        <begin position="108"/>
        <end position="130"/>
    </location>
</feature>
<feature type="transmembrane region" description="Helical" evidence="2">
    <location>
        <begin position="74"/>
        <end position="96"/>
    </location>
</feature>
<feature type="transmembrane region" description="Helical" evidence="2">
    <location>
        <begin position="150"/>
        <end position="176"/>
    </location>
</feature>
<sequence length="359" mass="39633">MSRESPNDNAPPFSGLSFNDHAGQLWIVTILSLIYSLLSAMARVYIKHQMFGFDDLLLGLATVRMPTCLGQSTLAAIVLCLLTLSMAKCSVLALILRIIDSKSGKTRPFCISVMVLSAAWGAGSCLAMLLNCQSASLLTIDNIKKCPSQVTRWIVITAIDIFTEILTWLLVVQLSWVVHMSLNYKLQVAIAFSFRLPLIALSAIHLAFFTRYPASTEPQFAVISSLLFQQTMIAWSLIAATVPNMKSFLKSFSMGLGIAWAFAPSEYESSNAYPLQTFLSSRSKHTPFGAEGTSTSVRVYDKHDGESRGRPHNWRPDRTTNQATRKDHVHSESVCEGVSDEEEISKSDSQELIIVKEVA</sequence>
<keyword evidence="5" id="KW-1185">Reference proteome</keyword>
<dbReference type="PANTHER" id="PTHR39614">
    <property type="entry name" value="INTEGRAL MEMBRANE PROTEIN"/>
    <property type="match status" value="1"/>
</dbReference>
<dbReference type="AlphaFoldDB" id="A0A2T4B1Y3"/>
<dbReference type="EMBL" id="KZ680219">
    <property type="protein sequence ID" value="PTB63248.1"/>
    <property type="molecule type" value="Genomic_DNA"/>
</dbReference>
<dbReference type="RefSeq" id="XP_024746568.1">
    <property type="nucleotide sequence ID" value="XM_024897518.1"/>
</dbReference>
<feature type="region of interest" description="Disordered" evidence="1">
    <location>
        <begin position="303"/>
        <end position="348"/>
    </location>
</feature>
<dbReference type="Pfam" id="PF20684">
    <property type="entry name" value="Fung_rhodopsin"/>
    <property type="match status" value="1"/>
</dbReference>
<dbReference type="OrthoDB" id="3918601at2759"/>
<evidence type="ECO:0000313" key="5">
    <source>
        <dbReference type="Proteomes" id="UP000241546"/>
    </source>
</evidence>
<proteinExistence type="predicted"/>
<keyword evidence="2" id="KW-1133">Transmembrane helix</keyword>
<reference evidence="5" key="1">
    <citation type="submission" date="2016-07" db="EMBL/GenBank/DDBJ databases">
        <title>Multiple horizontal gene transfer events from other fungi enriched the ability of initially mycotrophic Trichoderma (Ascomycota) to feed on dead plant biomass.</title>
        <authorList>
            <consortium name="DOE Joint Genome Institute"/>
            <person name="Atanasova L."/>
            <person name="Chenthamara K."/>
            <person name="Zhang J."/>
            <person name="Grujic M."/>
            <person name="Henrissat B."/>
            <person name="Kuo A."/>
            <person name="Aerts A."/>
            <person name="Salamov A."/>
            <person name="Lipzen A."/>
            <person name="Labutti K."/>
            <person name="Barry K."/>
            <person name="Miao Y."/>
            <person name="Rahimi M.J."/>
            <person name="Shen Q."/>
            <person name="Grigoriev I.V."/>
            <person name="Kubicek C.P."/>
            <person name="Druzhinina I.S."/>
        </authorList>
    </citation>
    <scope>NUCLEOTIDE SEQUENCE [LARGE SCALE GENOMIC DNA]</scope>
    <source>
        <strain evidence="5">TUCIM 6016</strain>
    </source>
</reference>
<dbReference type="GeneID" id="36605636"/>
<dbReference type="Proteomes" id="UP000241546">
    <property type="component" value="Unassembled WGS sequence"/>
</dbReference>
<organism evidence="4 5">
    <name type="scientific">Trichoderma citrinoviride</name>
    <dbReference type="NCBI Taxonomy" id="58853"/>
    <lineage>
        <taxon>Eukaryota</taxon>
        <taxon>Fungi</taxon>
        <taxon>Dikarya</taxon>
        <taxon>Ascomycota</taxon>
        <taxon>Pezizomycotina</taxon>
        <taxon>Sordariomycetes</taxon>
        <taxon>Hypocreomycetidae</taxon>
        <taxon>Hypocreales</taxon>
        <taxon>Hypocreaceae</taxon>
        <taxon>Trichoderma</taxon>
    </lineage>
</organism>
<feature type="compositionally biased region" description="Basic and acidic residues" evidence="1">
    <location>
        <begin position="303"/>
        <end position="333"/>
    </location>
</feature>
<accession>A0A2T4B1Y3</accession>
<keyword evidence="2" id="KW-0472">Membrane</keyword>
<feature type="transmembrane region" description="Helical" evidence="2">
    <location>
        <begin position="220"/>
        <end position="242"/>
    </location>
</feature>
<evidence type="ECO:0000313" key="4">
    <source>
        <dbReference type="EMBL" id="PTB63248.1"/>
    </source>
</evidence>
<dbReference type="InterPro" id="IPR049326">
    <property type="entry name" value="Rhodopsin_dom_fungi"/>
</dbReference>
<keyword evidence="2" id="KW-0812">Transmembrane</keyword>
<dbReference type="PANTHER" id="PTHR39614:SF2">
    <property type="entry name" value="INTEGRAL MEMBRANE PROTEIN"/>
    <property type="match status" value="1"/>
</dbReference>
<evidence type="ECO:0000259" key="3">
    <source>
        <dbReference type="Pfam" id="PF20684"/>
    </source>
</evidence>
<gene>
    <name evidence="4" type="ORF">BBK36DRAFT_145017</name>
</gene>
<protein>
    <recommendedName>
        <fullName evidence="3">Rhodopsin domain-containing protein</fullName>
    </recommendedName>
</protein>
<name>A0A2T4B1Y3_9HYPO</name>
<evidence type="ECO:0000256" key="1">
    <source>
        <dbReference type="SAM" id="MobiDB-lite"/>
    </source>
</evidence>